<gene>
    <name evidence="3" type="ORF">J6595_06820</name>
</gene>
<organism evidence="3 4">
    <name type="scientific">Jiella mangrovi</name>
    <dbReference type="NCBI Taxonomy" id="2821407"/>
    <lineage>
        <taxon>Bacteria</taxon>
        <taxon>Pseudomonadati</taxon>
        <taxon>Pseudomonadota</taxon>
        <taxon>Alphaproteobacteria</taxon>
        <taxon>Hyphomicrobiales</taxon>
        <taxon>Aurantimonadaceae</taxon>
        <taxon>Jiella</taxon>
    </lineage>
</organism>
<accession>A0ABS4BEV2</accession>
<dbReference type="SUPFAM" id="SSF53474">
    <property type="entry name" value="alpha/beta-Hydrolases"/>
    <property type="match status" value="1"/>
</dbReference>
<dbReference type="RefSeq" id="WP_209593695.1">
    <property type="nucleotide sequence ID" value="NZ_JAGJCF010000003.1"/>
</dbReference>
<evidence type="ECO:0000313" key="4">
    <source>
        <dbReference type="Proteomes" id="UP000678276"/>
    </source>
</evidence>
<dbReference type="InterPro" id="IPR002018">
    <property type="entry name" value="CarbesteraseB"/>
</dbReference>
<name>A0ABS4BEV2_9HYPH</name>
<dbReference type="InterPro" id="IPR050654">
    <property type="entry name" value="AChE-related_enzymes"/>
</dbReference>
<feature type="domain" description="Carboxylesterase type B" evidence="2">
    <location>
        <begin position="6"/>
        <end position="471"/>
    </location>
</feature>
<reference evidence="3 4" key="1">
    <citation type="submission" date="2021-04" db="EMBL/GenBank/DDBJ databases">
        <title>Whole genome sequence of Jiella sp. KSK16Y-1.</title>
        <authorList>
            <person name="Tuo L."/>
        </authorList>
    </citation>
    <scope>NUCLEOTIDE SEQUENCE [LARGE SCALE GENOMIC DNA]</scope>
    <source>
        <strain evidence="3 4">KSK16Y-1</strain>
    </source>
</reference>
<dbReference type="PANTHER" id="PTHR43918:SF4">
    <property type="entry name" value="CARBOXYLIC ESTER HYDROLASE"/>
    <property type="match status" value="1"/>
</dbReference>
<keyword evidence="1" id="KW-0378">Hydrolase</keyword>
<dbReference type="InterPro" id="IPR029058">
    <property type="entry name" value="AB_hydrolase_fold"/>
</dbReference>
<protein>
    <submittedName>
        <fullName evidence="3">Carboxylesterase/lipase family protein</fullName>
    </submittedName>
</protein>
<evidence type="ECO:0000313" key="3">
    <source>
        <dbReference type="EMBL" id="MBP0615287.1"/>
    </source>
</evidence>
<evidence type="ECO:0000259" key="2">
    <source>
        <dbReference type="Pfam" id="PF00135"/>
    </source>
</evidence>
<dbReference type="Gene3D" id="3.40.50.1820">
    <property type="entry name" value="alpha/beta hydrolase"/>
    <property type="match status" value="1"/>
</dbReference>
<keyword evidence="4" id="KW-1185">Reference proteome</keyword>
<dbReference type="PANTHER" id="PTHR43918">
    <property type="entry name" value="ACETYLCHOLINESTERASE"/>
    <property type="match status" value="1"/>
</dbReference>
<comment type="caution">
    <text evidence="3">The sequence shown here is derived from an EMBL/GenBank/DDBJ whole genome shotgun (WGS) entry which is preliminary data.</text>
</comment>
<dbReference type="Proteomes" id="UP000678276">
    <property type="component" value="Unassembled WGS sequence"/>
</dbReference>
<sequence>MVRDVRVEAACGRLVGQRHDGFVSFLGIPYAEPPVGDRRFARPRAKAPFARPFEAFAYGAAAPQKRAVPAPIARIAGATKEISEDCLSLNVWTPDVKGSRPVLVFIHGGGFIIGAGSQYPGDDLAIRGDVVVVTLNYRLGLIGFNPFAEVFEGDDRFVANAGLLDQRLALTWVRDNIAALGGDPDKVTIAGESAGSVSVAWHLVTKGSQPLYARAIMQSGTLSLFYGLERARAIGDELRAGLSLAAGPEPLFQLSPKQLQEAAEAAVSRHTGVISRPYADEVEIGASLPADLARAAKPVPLLIGTNRDEFSFFSQLPILPMETGKAEMAAMVAEFAGEEASKRIASLYRDDRPGRIAFGTDLIFRMPAIAFADGHAKNDNSVYFYRLDWEAKGLLSKLGATHSVDLPLLFEGFLRPFRSAYLGVLPDPGRHRLAERMRDHWLSFVRDGRPGEGWPAYRPNTRETMIFNVEDRVGADPEAVHRIAWKGIDGFAS</sequence>
<proteinExistence type="predicted"/>
<dbReference type="Pfam" id="PF00135">
    <property type="entry name" value="COesterase"/>
    <property type="match status" value="1"/>
</dbReference>
<evidence type="ECO:0000256" key="1">
    <source>
        <dbReference type="ARBA" id="ARBA00022801"/>
    </source>
</evidence>
<dbReference type="EMBL" id="JAGJCF010000003">
    <property type="protein sequence ID" value="MBP0615287.1"/>
    <property type="molecule type" value="Genomic_DNA"/>
</dbReference>